<reference evidence="2 3" key="1">
    <citation type="submission" date="2020-10" db="EMBL/GenBank/DDBJ databases">
        <title>Complete genome sequence of Paludibaculum fermentans P105T, a facultatively anaerobic acidobacterium capable of dissimilatory Fe(III) reduction.</title>
        <authorList>
            <person name="Dedysh S.N."/>
            <person name="Beletsky A.V."/>
            <person name="Kulichevskaya I.S."/>
            <person name="Mardanov A.V."/>
            <person name="Ravin N.V."/>
        </authorList>
    </citation>
    <scope>NUCLEOTIDE SEQUENCE [LARGE SCALE GENOMIC DNA]</scope>
    <source>
        <strain evidence="2 3">P105</strain>
    </source>
</reference>
<dbReference type="Pfam" id="PF13692">
    <property type="entry name" value="Glyco_trans_1_4"/>
    <property type="match status" value="1"/>
</dbReference>
<dbReference type="CDD" id="cd03801">
    <property type="entry name" value="GT4_PimA-like"/>
    <property type="match status" value="1"/>
</dbReference>
<dbReference type="AlphaFoldDB" id="A0A7S7NXL7"/>
<keyword evidence="2" id="KW-0808">Transferase</keyword>
<accession>A0A7S7NXL7</accession>
<protein>
    <submittedName>
        <fullName evidence="2">Glycosyltransferase</fullName>
    </submittedName>
</protein>
<evidence type="ECO:0000313" key="2">
    <source>
        <dbReference type="EMBL" id="QOY91049.1"/>
    </source>
</evidence>
<dbReference type="PANTHER" id="PTHR12526">
    <property type="entry name" value="GLYCOSYLTRANSFERASE"/>
    <property type="match status" value="1"/>
</dbReference>
<dbReference type="SUPFAM" id="SSF53756">
    <property type="entry name" value="UDP-Glycosyltransferase/glycogen phosphorylase"/>
    <property type="match status" value="1"/>
</dbReference>
<keyword evidence="3" id="KW-1185">Reference proteome</keyword>
<dbReference type="PANTHER" id="PTHR12526:SF600">
    <property type="entry name" value="GLYCOSYL TRANSFERASE GROUP 1"/>
    <property type="match status" value="1"/>
</dbReference>
<dbReference type="Proteomes" id="UP000593892">
    <property type="component" value="Chromosome"/>
</dbReference>
<feature type="domain" description="Glycosyltransferase subfamily 4-like N-terminal" evidence="1">
    <location>
        <begin position="60"/>
        <end position="205"/>
    </location>
</feature>
<dbReference type="RefSeq" id="WP_194452704.1">
    <property type="nucleotide sequence ID" value="NZ_CP063849.1"/>
</dbReference>
<dbReference type="GO" id="GO:0016757">
    <property type="term" value="F:glycosyltransferase activity"/>
    <property type="evidence" value="ECO:0007669"/>
    <property type="project" value="UniProtKB-ARBA"/>
</dbReference>
<sequence length="398" mass="43906">MKFLAVTYGLPYPLSEGCKIRDHSLLRAIAQEAEVHLLSFCKDDRFPSDLGPLPSFCRSVETYSPPAGRPATALPAHLAAGRPLATFPFYFPDFADRISELAQSHQVDVVQLEHSFLAPYLTAIPPACIRIQSLHNIGERQYASMARMKRTSPAAWLKAMAMRNWEAAWTRRFDGVIAVSEAEAEWVRRQAPQPPVCVIPNGVDCGSLQPLPEPEAGNDLLFIGTLGYPPNADAVRWLVDAILPRVRTQVPDVRLVVVGRNPGADLRSLAETGAFELHPDVPEILPYYRRCRLSLVPLRAGGGTRLKILEAMALQRPVVSTSIGCEGLAVSQGEQLMIGDTPEALSGQIVSVLTNQVLRQSLVRNARHFVELNHDWPALGRRQCAFYNQLMANHRSAA</sequence>
<dbReference type="Gene3D" id="3.40.50.2000">
    <property type="entry name" value="Glycogen Phosphorylase B"/>
    <property type="match status" value="2"/>
</dbReference>
<dbReference type="KEGG" id="pfer:IRI77_14215"/>
<name>A0A7S7NXL7_PALFE</name>
<dbReference type="Pfam" id="PF13439">
    <property type="entry name" value="Glyco_transf_4"/>
    <property type="match status" value="1"/>
</dbReference>
<dbReference type="InterPro" id="IPR028098">
    <property type="entry name" value="Glyco_trans_4-like_N"/>
</dbReference>
<gene>
    <name evidence="2" type="ORF">IRI77_14215</name>
</gene>
<proteinExistence type="predicted"/>
<evidence type="ECO:0000313" key="3">
    <source>
        <dbReference type="Proteomes" id="UP000593892"/>
    </source>
</evidence>
<evidence type="ECO:0000259" key="1">
    <source>
        <dbReference type="Pfam" id="PF13439"/>
    </source>
</evidence>
<organism evidence="2 3">
    <name type="scientific">Paludibaculum fermentans</name>
    <dbReference type="NCBI Taxonomy" id="1473598"/>
    <lineage>
        <taxon>Bacteria</taxon>
        <taxon>Pseudomonadati</taxon>
        <taxon>Acidobacteriota</taxon>
        <taxon>Terriglobia</taxon>
        <taxon>Bryobacterales</taxon>
        <taxon>Bryobacteraceae</taxon>
        <taxon>Paludibaculum</taxon>
    </lineage>
</organism>
<dbReference type="EMBL" id="CP063849">
    <property type="protein sequence ID" value="QOY91049.1"/>
    <property type="molecule type" value="Genomic_DNA"/>
</dbReference>